<feature type="region of interest" description="Disordered" evidence="1">
    <location>
        <begin position="784"/>
        <end position="811"/>
    </location>
</feature>
<feature type="domain" description="BIG2" evidence="2">
    <location>
        <begin position="895"/>
        <end position="971"/>
    </location>
</feature>
<dbReference type="Pfam" id="PF02368">
    <property type="entry name" value="Big_2"/>
    <property type="match status" value="6"/>
</dbReference>
<dbReference type="STRING" id="180332.GCA_000797495_04339"/>
<dbReference type="InterPro" id="IPR003343">
    <property type="entry name" value="Big_2"/>
</dbReference>
<sequence>MREKKVIQKFFVWMIVMLLLITDIPLMIVRADETGSGQQEVIMLKTTLQNGFTQRASKKTFDVWARDSGDNKVDSEAFLFSKDTPEDLEALEVSWNDDKKTSYLLNMTGKADGSYGIIVRGYKADGSEKEVQYHFTYKAANKGDCVGYAALDIELFTISKDYLIEPVLVPVYEGENSVRALQRLIHKNGFEMVYTGSLDTGFYLAKIKNLPIGFLKDAVLEPKVATVDEVRNAFDPAAYIEGELGEFNFSRMSGWMYCLNNVFPNVGFADTYLSDGDVVRVQFTVGYGSEIGGSGAMGGGDIDDYYLVADKDRLTYLLASINSAANREALLNDPKISQMVNQANQVMRNIGAEQNVVDETSEMLEETLIGEVTAIKMLTEDKEIMINESEELQVAVEPEQTHFPVNLHWTSSDPEVVSVESGVVTAVSPGVAQITASYRDMQASCTITVPVSPMTGIDLSADHLDILKKQESELEVIYLPSNTSDSREVRWSSSNENAATVDDKGLVVGKGTGETIITAVCNDFEASCTVNVLEIPMSDMSLSMESMELTKGATMTLKASSIPEDATDDITWTYVTSDPEVATVGKTGIVKGIAEGEADITVSSGAFSKTCKVTVKEIPLQQISISSPCFSLSSVSGVKIKNLLLTVSPDNYTENIRWNSSDSSIASVDEKGLVMAKKNGTVWITAYGDKSRVSASTMVKVIDKAVSVNSLSFSQSEISLEEGKTLTLPIKTSPANATDPFIWVSDQESIVTVKDGTITAKTLGTANITVYSGDQTASCKITVQKKSEPKPTPPPTPTPPAPQPPKPVPQPKAYVKLNVSSIPLQVKKSTKVVKVKSIGKGDKVVSWTSSNKKVATVTRSGKITAKKKGTAKITVKTKRGVKAVCRVNVQKSRVVTKSIKVNKSSMSLKKGKKATITVVRKPITATEKIYFESSNEKIATVNSKGVVRAKKAGHCKIKVRSKNGKSKTVKIKVIKGN</sequence>
<dbReference type="EMBL" id="QGQD01000025">
    <property type="protein sequence ID" value="TLD01852.1"/>
    <property type="molecule type" value="Genomic_DNA"/>
</dbReference>
<protein>
    <submittedName>
        <fullName evidence="3">Bacterial Ig-like domain (Group 2)</fullName>
    </submittedName>
</protein>
<feature type="domain" description="BIG2" evidence="2">
    <location>
        <begin position="707"/>
        <end position="782"/>
    </location>
</feature>
<feature type="domain" description="BIG2" evidence="2">
    <location>
        <begin position="811"/>
        <end position="886"/>
    </location>
</feature>
<dbReference type="InterPro" id="IPR045197">
    <property type="entry name" value="NUP210-like"/>
</dbReference>
<evidence type="ECO:0000313" key="4">
    <source>
        <dbReference type="Proteomes" id="UP000306509"/>
    </source>
</evidence>
<gene>
    <name evidence="3" type="ORF">DSM106044_01221</name>
</gene>
<dbReference type="InterPro" id="IPR008964">
    <property type="entry name" value="Invasin/intimin_cell_adhesion"/>
</dbReference>
<reference evidence="3 4" key="1">
    <citation type="journal article" date="2019" name="Anaerobe">
        <title>Detection of Robinsoniella peoriensis in multiple bone samples of a trauma patient.</title>
        <authorList>
            <person name="Schrottner P."/>
            <person name="Hartwich K."/>
            <person name="Bunk B."/>
            <person name="Schober I."/>
            <person name="Helbig S."/>
            <person name="Rudolph W.W."/>
            <person name="Gunzer F."/>
        </authorList>
    </citation>
    <scope>NUCLEOTIDE SEQUENCE [LARGE SCALE GENOMIC DNA]</scope>
    <source>
        <strain evidence="3 4">DSM 106044</strain>
    </source>
</reference>
<dbReference type="AlphaFoldDB" id="A0A4U8QA09"/>
<feature type="domain" description="BIG2" evidence="2">
    <location>
        <begin position="453"/>
        <end position="529"/>
    </location>
</feature>
<dbReference type="SMART" id="SM00635">
    <property type="entry name" value="BID_2"/>
    <property type="match status" value="7"/>
</dbReference>
<feature type="domain" description="BIG2" evidence="2">
    <location>
        <begin position="371"/>
        <end position="448"/>
    </location>
</feature>
<dbReference type="SUPFAM" id="SSF49373">
    <property type="entry name" value="Invasin/intimin cell-adhesion fragments"/>
    <property type="match status" value="7"/>
</dbReference>
<evidence type="ECO:0000256" key="1">
    <source>
        <dbReference type="SAM" id="MobiDB-lite"/>
    </source>
</evidence>
<dbReference type="Gene3D" id="2.60.40.1080">
    <property type="match status" value="7"/>
</dbReference>
<evidence type="ECO:0000313" key="3">
    <source>
        <dbReference type="EMBL" id="TLD01852.1"/>
    </source>
</evidence>
<accession>A0A4U8QA09</accession>
<dbReference type="PANTHER" id="PTHR23019">
    <property type="entry name" value="NUCLEAR PORE MEMBRANE GLYCOPROTEIN GP210-RELATED"/>
    <property type="match status" value="1"/>
</dbReference>
<name>A0A4U8QA09_9FIRM</name>
<organism evidence="3 4">
    <name type="scientific">Robinsoniella peoriensis</name>
    <dbReference type="NCBI Taxonomy" id="180332"/>
    <lineage>
        <taxon>Bacteria</taxon>
        <taxon>Bacillati</taxon>
        <taxon>Bacillota</taxon>
        <taxon>Clostridia</taxon>
        <taxon>Lachnospirales</taxon>
        <taxon>Lachnospiraceae</taxon>
        <taxon>Robinsoniella</taxon>
    </lineage>
</organism>
<evidence type="ECO:0000259" key="2">
    <source>
        <dbReference type="SMART" id="SM00635"/>
    </source>
</evidence>
<feature type="domain" description="BIG2" evidence="2">
    <location>
        <begin position="619"/>
        <end position="697"/>
    </location>
</feature>
<proteinExistence type="predicted"/>
<dbReference type="PANTHER" id="PTHR23019:SF0">
    <property type="entry name" value="NUCLEAR PORE MEMBRANE GLYCOPROTEIN 210"/>
    <property type="match status" value="1"/>
</dbReference>
<feature type="domain" description="BIG2" evidence="2">
    <location>
        <begin position="536"/>
        <end position="614"/>
    </location>
</feature>
<dbReference type="RefSeq" id="WP_161597287.1">
    <property type="nucleotide sequence ID" value="NZ_QGQD01000025.1"/>
</dbReference>
<feature type="compositionally biased region" description="Pro residues" evidence="1">
    <location>
        <begin position="790"/>
        <end position="810"/>
    </location>
</feature>
<comment type="caution">
    <text evidence="3">The sequence shown here is derived from an EMBL/GenBank/DDBJ whole genome shotgun (WGS) entry which is preliminary data.</text>
</comment>
<keyword evidence="4" id="KW-1185">Reference proteome</keyword>
<dbReference type="Proteomes" id="UP000306509">
    <property type="component" value="Unassembled WGS sequence"/>
</dbReference>